<evidence type="ECO:0000313" key="3">
    <source>
        <dbReference type="Proteomes" id="UP000694865"/>
    </source>
</evidence>
<gene>
    <name evidence="4" type="primary">LOC102804541</name>
</gene>
<accession>A0ABM0M0I9</accession>
<reference evidence="4" key="1">
    <citation type="submission" date="2025-08" db="UniProtKB">
        <authorList>
            <consortium name="RefSeq"/>
        </authorList>
    </citation>
    <scope>IDENTIFICATION</scope>
    <source>
        <tissue evidence="4">Testes</tissue>
    </source>
</reference>
<dbReference type="CDD" id="cd08390">
    <property type="entry name" value="C2A_Synaptotagmin-15-17"/>
    <property type="match status" value="1"/>
</dbReference>
<sequence length="323" mass="37387">MEQGDTLTSMYANITYPNENPFFNIYTQTYGKCTDDYDQDDILPPSPHGRLWFSLVYDAVVEQLSVRLVKAKHIPGRGRNNTPRDPFVKLYLLPDERNCQQSKVRRRTHVPVWNETFIFQVGSKDIHKRTLRLSVYDIDRRRVRHALGHVLLNFDDVQLDKDEIICRDLELEAQATAVLGEINFTLTYQSNLDRLRVVIHSLRNIKEMDFEECGAYVKVQLMHGRKPVKSKKTSTQKRTSTPAYNESFSFGTSAKEMERSSVLITVMSTGPNRLSHDVEYGRVLVGPFMFARGDALLHWQEMLTKPKTRVTKWHALSSPNSFM</sequence>
<evidence type="ECO:0000256" key="1">
    <source>
        <dbReference type="ARBA" id="ARBA00022737"/>
    </source>
</evidence>
<feature type="domain" description="C2" evidence="2">
    <location>
        <begin position="47"/>
        <end position="167"/>
    </location>
</feature>
<dbReference type="InterPro" id="IPR035892">
    <property type="entry name" value="C2_domain_sf"/>
</dbReference>
<organism evidence="3 4">
    <name type="scientific">Saccoglossus kowalevskii</name>
    <name type="common">Acorn worm</name>
    <dbReference type="NCBI Taxonomy" id="10224"/>
    <lineage>
        <taxon>Eukaryota</taxon>
        <taxon>Metazoa</taxon>
        <taxon>Hemichordata</taxon>
        <taxon>Enteropneusta</taxon>
        <taxon>Harrimaniidae</taxon>
        <taxon>Saccoglossus</taxon>
    </lineage>
</organism>
<dbReference type="PROSITE" id="PS50004">
    <property type="entry name" value="C2"/>
    <property type="match status" value="2"/>
</dbReference>
<dbReference type="Proteomes" id="UP000694865">
    <property type="component" value="Unplaced"/>
</dbReference>
<evidence type="ECO:0000259" key="2">
    <source>
        <dbReference type="PROSITE" id="PS50004"/>
    </source>
</evidence>
<name>A0ABM0M0I9_SACKO</name>
<dbReference type="InterPro" id="IPR047897">
    <property type="entry name" value="Synaptotagmin-15/17_C2A"/>
</dbReference>
<dbReference type="SMART" id="SM00239">
    <property type="entry name" value="C2"/>
    <property type="match status" value="2"/>
</dbReference>
<dbReference type="InterPro" id="IPR000008">
    <property type="entry name" value="C2_dom"/>
</dbReference>
<dbReference type="SUPFAM" id="SSF49562">
    <property type="entry name" value="C2 domain (Calcium/lipid-binding domain, CaLB)"/>
    <property type="match status" value="2"/>
</dbReference>
<proteinExistence type="predicted"/>
<dbReference type="PANTHER" id="PTHR10024:SF377">
    <property type="entry name" value="SYNAPTOTAGMIN-15-LIKE ISOFORM X1"/>
    <property type="match status" value="1"/>
</dbReference>
<protein>
    <submittedName>
        <fullName evidence="4">Synaptotagmin-15-like</fullName>
    </submittedName>
</protein>
<dbReference type="GeneID" id="102804541"/>
<dbReference type="Gene3D" id="2.60.40.150">
    <property type="entry name" value="C2 domain"/>
    <property type="match status" value="2"/>
</dbReference>
<feature type="domain" description="C2" evidence="2">
    <location>
        <begin position="178"/>
        <end position="314"/>
    </location>
</feature>
<dbReference type="RefSeq" id="XP_006813530.1">
    <property type="nucleotide sequence ID" value="XM_006813467.1"/>
</dbReference>
<keyword evidence="3" id="KW-1185">Reference proteome</keyword>
<dbReference type="Pfam" id="PF00168">
    <property type="entry name" value="C2"/>
    <property type="match status" value="2"/>
</dbReference>
<dbReference type="PANTHER" id="PTHR10024">
    <property type="entry name" value="SYNAPTOTAGMIN"/>
    <property type="match status" value="1"/>
</dbReference>
<keyword evidence="1" id="KW-0677">Repeat</keyword>
<evidence type="ECO:0000313" key="4">
    <source>
        <dbReference type="RefSeq" id="XP_006813530.1"/>
    </source>
</evidence>